<keyword evidence="2" id="KW-0464">Manganese</keyword>
<comment type="caution">
    <text evidence="5">The sequence shown here is derived from an EMBL/GenBank/DDBJ whole genome shotgun (WGS) entry which is preliminary data.</text>
</comment>
<feature type="binding site" evidence="2">
    <location>
        <position position="180"/>
    </location>
    <ligand>
        <name>Mn(2+)</name>
        <dbReference type="ChEBI" id="CHEBI:29035"/>
        <label>2</label>
    </ligand>
</feature>
<dbReference type="GO" id="GO:0047980">
    <property type="term" value="F:hippurate hydrolase activity"/>
    <property type="evidence" value="ECO:0007669"/>
    <property type="project" value="UniProtKB-EC"/>
</dbReference>
<feature type="region of interest" description="Disordered" evidence="3">
    <location>
        <begin position="1"/>
        <end position="22"/>
    </location>
</feature>
<feature type="binding site" evidence="2">
    <location>
        <position position="154"/>
    </location>
    <ligand>
        <name>Mn(2+)</name>
        <dbReference type="ChEBI" id="CHEBI:29035"/>
        <label>2</label>
    </ligand>
</feature>
<dbReference type="Gene3D" id="3.30.70.360">
    <property type="match status" value="1"/>
</dbReference>
<dbReference type="GO" id="GO:0019877">
    <property type="term" value="P:diaminopimelate biosynthetic process"/>
    <property type="evidence" value="ECO:0007669"/>
    <property type="project" value="UniProtKB-ARBA"/>
</dbReference>
<keyword evidence="1 5" id="KW-0378">Hydrolase</keyword>
<comment type="cofactor">
    <cofactor evidence="2">
        <name>Mn(2+)</name>
        <dbReference type="ChEBI" id="CHEBI:29035"/>
    </cofactor>
    <text evidence="2">The Mn(2+) ion enhances activity.</text>
</comment>
<dbReference type="EMBL" id="JACHLK010000011">
    <property type="protein sequence ID" value="MBB6562225.1"/>
    <property type="molecule type" value="Genomic_DNA"/>
</dbReference>
<dbReference type="PANTHER" id="PTHR11014">
    <property type="entry name" value="PEPTIDASE M20 FAMILY MEMBER"/>
    <property type="match status" value="1"/>
</dbReference>
<feature type="binding site" evidence="2">
    <location>
        <position position="121"/>
    </location>
    <ligand>
        <name>Mn(2+)</name>
        <dbReference type="ChEBI" id="CHEBI:29035"/>
        <label>2</label>
    </ligand>
</feature>
<dbReference type="RefSeq" id="WP_184862015.1">
    <property type="nucleotide sequence ID" value="NZ_JACHLK010000011.1"/>
</dbReference>
<evidence type="ECO:0000259" key="4">
    <source>
        <dbReference type="Pfam" id="PF07687"/>
    </source>
</evidence>
<dbReference type="Pfam" id="PF01546">
    <property type="entry name" value="Peptidase_M20"/>
    <property type="match status" value="1"/>
</dbReference>
<evidence type="ECO:0000313" key="6">
    <source>
        <dbReference type="Proteomes" id="UP000575083"/>
    </source>
</evidence>
<name>A0A7X0PHU8_9BURK</name>
<dbReference type="AlphaFoldDB" id="A0A7X0PHU8"/>
<dbReference type="EC" id="3.5.1.32" evidence="5"/>
<feature type="compositionally biased region" description="Basic and acidic residues" evidence="3">
    <location>
        <begin position="1"/>
        <end position="13"/>
    </location>
</feature>
<dbReference type="SUPFAM" id="SSF55031">
    <property type="entry name" value="Bacterial exopeptidase dimerisation domain"/>
    <property type="match status" value="1"/>
</dbReference>
<evidence type="ECO:0000256" key="3">
    <source>
        <dbReference type="SAM" id="MobiDB-lite"/>
    </source>
</evidence>
<dbReference type="Proteomes" id="UP000575083">
    <property type="component" value="Unassembled WGS sequence"/>
</dbReference>
<dbReference type="InterPro" id="IPR017439">
    <property type="entry name" value="Amidohydrolase"/>
</dbReference>
<feature type="binding site" evidence="2">
    <location>
        <position position="382"/>
    </location>
    <ligand>
        <name>Mn(2+)</name>
        <dbReference type="ChEBI" id="CHEBI:29035"/>
        <label>2</label>
    </ligand>
</feature>
<sequence>MSQAIERDNEQHQHTAGTDPVLPGIRAIEAEMVALRRHIHAHPELAFEEFATADLVAARLAEWGYAVHRGLGGTGVVGTLRLGSSPRALGLRADMDALPIHEETGLPYASTHAGKMHACGHDGHTAILLAAARHLAQERNFDGTLHLVFQPAEEGLGGGRKMIEDGLFEQFPCDAIFALHNMPGHPVGTFGFMGGPFMASSDSVTITVKGRGGHGSAPHLAADPVVAAAHIVLALQTIVSRNVDPREMAVISVGAIHGGDAPNVIPGSVLMRLTVRAYRPEIRALLRERITALVQAQAATLGVQAEVDYHWRYPALVNDVASTDFARQVALDWLGEDGLMPDLQPLTGSEDFSFMLEQCPGSYLIVGNGVGDTHGTGGCMVHNPGYDFNDACLPLASTYWVKLTERFLAHEG</sequence>
<feature type="domain" description="Peptidase M20 dimerisation" evidence="4">
    <location>
        <begin position="203"/>
        <end position="298"/>
    </location>
</feature>
<keyword evidence="2" id="KW-0479">Metal-binding</keyword>
<dbReference type="Pfam" id="PF07687">
    <property type="entry name" value="M20_dimer"/>
    <property type="match status" value="1"/>
</dbReference>
<dbReference type="InterPro" id="IPR002933">
    <property type="entry name" value="Peptidase_M20"/>
</dbReference>
<dbReference type="FunFam" id="3.30.70.360:FF:000001">
    <property type="entry name" value="N-acetyldiaminopimelate deacetylase"/>
    <property type="match status" value="1"/>
</dbReference>
<reference evidence="5 6" key="1">
    <citation type="submission" date="2020-08" db="EMBL/GenBank/DDBJ databases">
        <title>Functional genomics of gut bacteria from endangered species of beetles.</title>
        <authorList>
            <person name="Carlos-Shanley C."/>
        </authorList>
    </citation>
    <scope>NUCLEOTIDE SEQUENCE [LARGE SCALE GENOMIC DNA]</scope>
    <source>
        <strain evidence="5 6">S00198</strain>
    </source>
</reference>
<evidence type="ECO:0000313" key="5">
    <source>
        <dbReference type="EMBL" id="MBB6562225.1"/>
    </source>
</evidence>
<accession>A0A7X0PHU8</accession>
<dbReference type="PIRSF" id="PIRSF005962">
    <property type="entry name" value="Pept_M20D_amidohydro"/>
    <property type="match status" value="1"/>
</dbReference>
<evidence type="ECO:0000256" key="2">
    <source>
        <dbReference type="PIRSR" id="PIRSR005962-1"/>
    </source>
</evidence>
<dbReference type="GO" id="GO:0046872">
    <property type="term" value="F:metal ion binding"/>
    <property type="evidence" value="ECO:0007669"/>
    <property type="project" value="UniProtKB-KW"/>
</dbReference>
<dbReference type="NCBIfam" id="TIGR01891">
    <property type="entry name" value="amidohydrolases"/>
    <property type="match status" value="1"/>
</dbReference>
<dbReference type="GO" id="GO:0050118">
    <property type="term" value="F:N-acetyldiaminopimelate deacetylase activity"/>
    <property type="evidence" value="ECO:0007669"/>
    <property type="project" value="UniProtKB-ARBA"/>
</dbReference>
<keyword evidence="6" id="KW-1185">Reference proteome</keyword>
<evidence type="ECO:0000256" key="1">
    <source>
        <dbReference type="ARBA" id="ARBA00022801"/>
    </source>
</evidence>
<proteinExistence type="predicted"/>
<dbReference type="Gene3D" id="3.40.630.10">
    <property type="entry name" value="Zn peptidases"/>
    <property type="match status" value="1"/>
</dbReference>
<dbReference type="PANTHER" id="PTHR11014:SF63">
    <property type="entry name" value="METALLOPEPTIDASE, PUTATIVE (AFU_ORTHOLOGUE AFUA_6G09600)-RELATED"/>
    <property type="match status" value="1"/>
</dbReference>
<dbReference type="InterPro" id="IPR011650">
    <property type="entry name" value="Peptidase_M20_dimer"/>
</dbReference>
<gene>
    <name evidence="5" type="ORF">HNP48_004934</name>
</gene>
<dbReference type="InterPro" id="IPR036264">
    <property type="entry name" value="Bact_exopeptidase_dim_dom"/>
</dbReference>
<dbReference type="CDD" id="cd05666">
    <property type="entry name" value="M20_Acy1-like"/>
    <property type="match status" value="1"/>
</dbReference>
<dbReference type="SUPFAM" id="SSF53187">
    <property type="entry name" value="Zn-dependent exopeptidases"/>
    <property type="match status" value="1"/>
</dbReference>
<organism evidence="5 6">
    <name type="scientific">Acidovorax soli</name>
    <dbReference type="NCBI Taxonomy" id="592050"/>
    <lineage>
        <taxon>Bacteria</taxon>
        <taxon>Pseudomonadati</taxon>
        <taxon>Pseudomonadota</taxon>
        <taxon>Betaproteobacteria</taxon>
        <taxon>Burkholderiales</taxon>
        <taxon>Comamonadaceae</taxon>
        <taxon>Acidovorax</taxon>
    </lineage>
</organism>
<feature type="binding site" evidence="2">
    <location>
        <position position="119"/>
    </location>
    <ligand>
        <name>Mn(2+)</name>
        <dbReference type="ChEBI" id="CHEBI:29035"/>
        <label>2</label>
    </ligand>
</feature>
<protein>
    <submittedName>
        <fullName evidence="5">Hippurate hydrolase</fullName>
        <ecNumber evidence="5">3.5.1.32</ecNumber>
    </submittedName>
</protein>